<evidence type="ECO:0000313" key="8">
    <source>
        <dbReference type="Proteomes" id="UP000831485"/>
    </source>
</evidence>
<dbReference type="Gene3D" id="3.40.140.10">
    <property type="entry name" value="Cytidine Deaminase, domain 2"/>
    <property type="match status" value="1"/>
</dbReference>
<dbReference type="RefSeq" id="WP_248646338.1">
    <property type="nucleotide sequence ID" value="NZ_CP096574.1"/>
</dbReference>
<evidence type="ECO:0000313" key="7">
    <source>
        <dbReference type="EMBL" id="UPU34496.1"/>
    </source>
</evidence>
<keyword evidence="1" id="KW-0645">Protease</keyword>
<dbReference type="Proteomes" id="UP000831485">
    <property type="component" value="Chromosome"/>
</dbReference>
<feature type="domain" description="JAB" evidence="6">
    <location>
        <begin position="8"/>
        <end position="132"/>
    </location>
</feature>
<gene>
    <name evidence="7" type="ORF">M1B72_13670</name>
</gene>
<evidence type="ECO:0000256" key="4">
    <source>
        <dbReference type="ARBA" id="ARBA00022833"/>
    </source>
</evidence>
<keyword evidence="8" id="KW-1185">Reference proteome</keyword>
<dbReference type="InterPro" id="IPR028090">
    <property type="entry name" value="JAB_dom_prok"/>
</dbReference>
<dbReference type="EMBL" id="CP096574">
    <property type="protein sequence ID" value="UPU34496.1"/>
    <property type="molecule type" value="Genomic_DNA"/>
</dbReference>
<dbReference type="SUPFAM" id="SSF102712">
    <property type="entry name" value="JAB1/MPN domain"/>
    <property type="match status" value="1"/>
</dbReference>
<evidence type="ECO:0000256" key="2">
    <source>
        <dbReference type="ARBA" id="ARBA00022723"/>
    </source>
</evidence>
<keyword evidence="3" id="KW-0378">Hydrolase</keyword>
<reference evidence="7" key="1">
    <citation type="submission" date="2022-04" db="EMBL/GenBank/DDBJ databases">
        <authorList>
            <person name="Liu G."/>
        </authorList>
    </citation>
    <scope>NUCLEOTIDE SEQUENCE</scope>
    <source>
        <strain evidence="7">RG22</strain>
    </source>
</reference>
<accession>A0ABY4LBA1</accession>
<proteinExistence type="predicted"/>
<evidence type="ECO:0000256" key="1">
    <source>
        <dbReference type="ARBA" id="ARBA00022670"/>
    </source>
</evidence>
<sequence length="161" mass="18164">MKRVWLPKRLVEGLILEAEKKAPLETGGVLAGYRSEDNSNIVVTTFVGPGPRAVHKRESFTPDEDYDKDQINKIFDKSHGTVTYLGDWHTHPGAKAYLSGLDKVALQNIGNLRETHVQVPLMLILGGTSEAWTPAAWAMVKSSRRLWWPKCDYIELEIMTF</sequence>
<evidence type="ECO:0000256" key="3">
    <source>
        <dbReference type="ARBA" id="ARBA00022801"/>
    </source>
</evidence>
<dbReference type="Pfam" id="PF14464">
    <property type="entry name" value="Prok-JAB"/>
    <property type="match status" value="1"/>
</dbReference>
<name>A0ABY4LBA1_9BACT</name>
<keyword evidence="5" id="KW-0482">Metalloprotease</keyword>
<protein>
    <submittedName>
        <fullName evidence="7">Mov34/MPN/PAD-1 family protein</fullName>
    </submittedName>
</protein>
<organism evidence="7 8">
    <name type="scientific">Geomonas paludis</name>
    <dbReference type="NCBI Taxonomy" id="2740185"/>
    <lineage>
        <taxon>Bacteria</taxon>
        <taxon>Pseudomonadati</taxon>
        <taxon>Thermodesulfobacteriota</taxon>
        <taxon>Desulfuromonadia</taxon>
        <taxon>Geobacterales</taxon>
        <taxon>Geobacteraceae</taxon>
        <taxon>Geomonas</taxon>
    </lineage>
</organism>
<evidence type="ECO:0000256" key="5">
    <source>
        <dbReference type="ARBA" id="ARBA00023049"/>
    </source>
</evidence>
<keyword evidence="4" id="KW-0862">Zinc</keyword>
<evidence type="ECO:0000259" key="6">
    <source>
        <dbReference type="Pfam" id="PF14464"/>
    </source>
</evidence>
<keyword evidence="2" id="KW-0479">Metal-binding</keyword>